<accession>A0A2G8S278</accession>
<organism evidence="2 3">
    <name type="scientific">Ganoderma sinense ZZ0214-1</name>
    <dbReference type="NCBI Taxonomy" id="1077348"/>
    <lineage>
        <taxon>Eukaryota</taxon>
        <taxon>Fungi</taxon>
        <taxon>Dikarya</taxon>
        <taxon>Basidiomycota</taxon>
        <taxon>Agaricomycotina</taxon>
        <taxon>Agaricomycetes</taxon>
        <taxon>Polyporales</taxon>
        <taxon>Polyporaceae</taxon>
        <taxon>Ganoderma</taxon>
    </lineage>
</organism>
<feature type="compositionally biased region" description="Polar residues" evidence="1">
    <location>
        <begin position="49"/>
        <end position="63"/>
    </location>
</feature>
<name>A0A2G8S278_9APHY</name>
<dbReference type="EMBL" id="AYKW01000033">
    <property type="protein sequence ID" value="PIL27883.1"/>
    <property type="molecule type" value="Genomic_DNA"/>
</dbReference>
<evidence type="ECO:0000256" key="1">
    <source>
        <dbReference type="SAM" id="MobiDB-lite"/>
    </source>
</evidence>
<protein>
    <submittedName>
        <fullName evidence="2">Uncharacterized protein</fullName>
    </submittedName>
</protein>
<dbReference type="AlphaFoldDB" id="A0A2G8S278"/>
<dbReference type="Proteomes" id="UP000230002">
    <property type="component" value="Unassembled WGS sequence"/>
</dbReference>
<evidence type="ECO:0000313" key="2">
    <source>
        <dbReference type="EMBL" id="PIL27883.1"/>
    </source>
</evidence>
<dbReference type="OrthoDB" id="2758168at2759"/>
<feature type="region of interest" description="Disordered" evidence="1">
    <location>
        <begin position="49"/>
        <end position="77"/>
    </location>
</feature>
<proteinExistence type="predicted"/>
<reference evidence="2 3" key="1">
    <citation type="journal article" date="2015" name="Sci. Rep.">
        <title>Chromosome-level genome map provides insights into diverse defense mechanisms in the medicinal fungus Ganoderma sinense.</title>
        <authorList>
            <person name="Zhu Y."/>
            <person name="Xu J."/>
            <person name="Sun C."/>
            <person name="Zhou S."/>
            <person name="Xu H."/>
            <person name="Nelson D.R."/>
            <person name="Qian J."/>
            <person name="Song J."/>
            <person name="Luo H."/>
            <person name="Xiang L."/>
            <person name="Li Y."/>
            <person name="Xu Z."/>
            <person name="Ji A."/>
            <person name="Wang L."/>
            <person name="Lu S."/>
            <person name="Hayward A."/>
            <person name="Sun W."/>
            <person name="Li X."/>
            <person name="Schwartz D.C."/>
            <person name="Wang Y."/>
            <person name="Chen S."/>
        </authorList>
    </citation>
    <scope>NUCLEOTIDE SEQUENCE [LARGE SCALE GENOMIC DNA]</scope>
    <source>
        <strain evidence="2 3">ZZ0214-1</strain>
    </source>
</reference>
<sequence>MPSSLSPFNPSPMVFPFLRGQSSSAWKLGVYWTRGRCLNFSIGRPFTTSKETLKPESTTPSATPQRSKPSRQRSRIRTLDPHKLVQDDYIDFSLKAQPRLGVVLQSRRSTDPLICRSLHNPIFTAVPWSTNKFPPGTHGFLYYHVPPNGSPLAGELRFRVTPTRDPASFATGSDLLTDRAMPWRYPLYKLVCRPSCQDLVALLLQDRLLSQRTLDLISAAVAPLHGTGSHAQRGAGGVALSGSSARQPTNRSTTPVLSAFGQEFCLRYTEEDNFLAIFASPDAILKHEMRFLTASQVSVHGKSVLYSPFKGSVVCCFEQSMLPKHAGKRVVVIRVVRMVESDPIRRVPPPAGVDYPWTEALEPRVGELLKKVHYGTLQPWAADVDSGWKRSSGVPRTRALKVLFENQELYGSPSLERNAV</sequence>
<gene>
    <name evidence="2" type="ORF">GSI_10005</name>
</gene>
<keyword evidence="3" id="KW-1185">Reference proteome</keyword>
<comment type="caution">
    <text evidence="2">The sequence shown here is derived from an EMBL/GenBank/DDBJ whole genome shotgun (WGS) entry which is preliminary data.</text>
</comment>
<evidence type="ECO:0000313" key="3">
    <source>
        <dbReference type="Proteomes" id="UP000230002"/>
    </source>
</evidence>